<dbReference type="NCBIfam" id="TIGR00174">
    <property type="entry name" value="miaA"/>
    <property type="match status" value="1"/>
</dbReference>
<feature type="site" description="Interaction with substrate tRNA" evidence="10">
    <location>
        <position position="101"/>
    </location>
</feature>
<evidence type="ECO:0000256" key="3">
    <source>
        <dbReference type="ARBA" id="ARBA00005842"/>
    </source>
</evidence>
<organism evidence="14 15">
    <name type="scientific">Vagococcus acidifermentans</name>
    <dbReference type="NCBI Taxonomy" id="564710"/>
    <lineage>
        <taxon>Bacteria</taxon>
        <taxon>Bacillati</taxon>
        <taxon>Bacillota</taxon>
        <taxon>Bacilli</taxon>
        <taxon>Lactobacillales</taxon>
        <taxon>Enterococcaceae</taxon>
        <taxon>Vagococcus</taxon>
    </lineage>
</organism>
<evidence type="ECO:0000313" key="15">
    <source>
        <dbReference type="Proteomes" id="UP000286773"/>
    </source>
</evidence>
<dbReference type="GO" id="GO:0006400">
    <property type="term" value="P:tRNA modification"/>
    <property type="evidence" value="ECO:0007669"/>
    <property type="project" value="TreeGrafter"/>
</dbReference>
<name>A0A430AMI3_9ENTE</name>
<dbReference type="RefSeq" id="WP_126815020.1">
    <property type="nucleotide sequence ID" value="NZ_NGKC01000020.1"/>
</dbReference>
<dbReference type="AlphaFoldDB" id="A0A430AMI3"/>
<feature type="region of interest" description="Interaction with substrate tRNA" evidence="10">
    <location>
        <begin position="35"/>
        <end position="38"/>
    </location>
</feature>
<proteinExistence type="inferred from homology"/>
<dbReference type="Pfam" id="PF01715">
    <property type="entry name" value="IPPT"/>
    <property type="match status" value="1"/>
</dbReference>
<evidence type="ECO:0000256" key="4">
    <source>
        <dbReference type="ARBA" id="ARBA00022679"/>
    </source>
</evidence>
<comment type="cofactor">
    <cofactor evidence="1 10">
        <name>Mg(2+)</name>
        <dbReference type="ChEBI" id="CHEBI:18420"/>
    </cofactor>
</comment>
<accession>A0A430AMI3</accession>
<evidence type="ECO:0000256" key="12">
    <source>
        <dbReference type="RuleBase" id="RU003784"/>
    </source>
</evidence>
<comment type="function">
    <text evidence="2 10 12">Catalyzes the transfer of a dimethylallyl group onto the adenine at position 37 in tRNAs that read codons beginning with uridine, leading to the formation of N6-(dimethylallyl)adenosine (i(6)A).</text>
</comment>
<keyword evidence="4 10" id="KW-0808">Transferase</keyword>
<comment type="subunit">
    <text evidence="10">Monomer.</text>
</comment>
<dbReference type="EMBL" id="NGKC01000020">
    <property type="protein sequence ID" value="RSU09328.1"/>
    <property type="molecule type" value="Genomic_DNA"/>
</dbReference>
<reference evidence="14 15" key="1">
    <citation type="submission" date="2017-05" db="EMBL/GenBank/DDBJ databases">
        <title>Vagococcus spp. assemblies.</title>
        <authorList>
            <person name="Gulvik C.A."/>
        </authorList>
    </citation>
    <scope>NUCLEOTIDE SEQUENCE [LARGE SCALE GENOMIC DNA]</scope>
    <source>
        <strain evidence="14 15">LMG 24798</strain>
    </source>
</reference>
<dbReference type="PANTHER" id="PTHR11088:SF60">
    <property type="entry name" value="TRNA DIMETHYLALLYLTRANSFERASE"/>
    <property type="match status" value="1"/>
</dbReference>
<evidence type="ECO:0000256" key="6">
    <source>
        <dbReference type="ARBA" id="ARBA00022741"/>
    </source>
</evidence>
<dbReference type="EC" id="2.5.1.75" evidence="10"/>
<evidence type="ECO:0000256" key="7">
    <source>
        <dbReference type="ARBA" id="ARBA00022840"/>
    </source>
</evidence>
<dbReference type="HAMAP" id="MF_00185">
    <property type="entry name" value="IPP_trans"/>
    <property type="match status" value="1"/>
</dbReference>
<evidence type="ECO:0000256" key="5">
    <source>
        <dbReference type="ARBA" id="ARBA00022694"/>
    </source>
</evidence>
<evidence type="ECO:0000256" key="2">
    <source>
        <dbReference type="ARBA" id="ARBA00003213"/>
    </source>
</evidence>
<evidence type="ECO:0000256" key="10">
    <source>
        <dbReference type="HAMAP-Rule" id="MF_00185"/>
    </source>
</evidence>
<evidence type="ECO:0000313" key="14">
    <source>
        <dbReference type="EMBL" id="RSU09328.1"/>
    </source>
</evidence>
<dbReference type="InterPro" id="IPR027417">
    <property type="entry name" value="P-loop_NTPase"/>
</dbReference>
<evidence type="ECO:0000256" key="11">
    <source>
        <dbReference type="RuleBase" id="RU003783"/>
    </source>
</evidence>
<dbReference type="InterPro" id="IPR039657">
    <property type="entry name" value="Dimethylallyltransferase"/>
</dbReference>
<keyword evidence="15" id="KW-1185">Reference proteome</keyword>
<comment type="caution">
    <text evidence="14">The sequence shown here is derived from an EMBL/GenBank/DDBJ whole genome shotgun (WGS) entry which is preliminary data.</text>
</comment>
<evidence type="ECO:0000256" key="9">
    <source>
        <dbReference type="ARBA" id="ARBA00049563"/>
    </source>
</evidence>
<evidence type="ECO:0000256" key="1">
    <source>
        <dbReference type="ARBA" id="ARBA00001946"/>
    </source>
</evidence>
<keyword evidence="7 10" id="KW-0067">ATP-binding</keyword>
<comment type="caution">
    <text evidence="10">Lacks conserved residue(s) required for the propagation of feature annotation.</text>
</comment>
<comment type="similarity">
    <text evidence="3 10 13">Belongs to the IPP transferase family.</text>
</comment>
<dbReference type="Gene3D" id="1.10.20.140">
    <property type="match status" value="1"/>
</dbReference>
<dbReference type="Proteomes" id="UP000286773">
    <property type="component" value="Unassembled WGS sequence"/>
</dbReference>
<feature type="binding site" evidence="10">
    <location>
        <begin position="10"/>
        <end position="17"/>
    </location>
    <ligand>
        <name>ATP</name>
        <dbReference type="ChEBI" id="CHEBI:30616"/>
    </ligand>
</feature>
<evidence type="ECO:0000256" key="8">
    <source>
        <dbReference type="ARBA" id="ARBA00022842"/>
    </source>
</evidence>
<keyword evidence="8 10" id="KW-0460">Magnesium</keyword>
<dbReference type="InterPro" id="IPR018022">
    <property type="entry name" value="IPT"/>
</dbReference>
<keyword evidence="5 10" id="KW-0819">tRNA processing</keyword>
<comment type="catalytic activity">
    <reaction evidence="9 10 11">
        <text>adenosine(37) in tRNA + dimethylallyl diphosphate = N(6)-dimethylallyladenosine(37) in tRNA + diphosphate</text>
        <dbReference type="Rhea" id="RHEA:26482"/>
        <dbReference type="Rhea" id="RHEA-COMP:10162"/>
        <dbReference type="Rhea" id="RHEA-COMP:10375"/>
        <dbReference type="ChEBI" id="CHEBI:33019"/>
        <dbReference type="ChEBI" id="CHEBI:57623"/>
        <dbReference type="ChEBI" id="CHEBI:74411"/>
        <dbReference type="ChEBI" id="CHEBI:74415"/>
        <dbReference type="EC" id="2.5.1.75"/>
    </reaction>
</comment>
<gene>
    <name evidence="10" type="primary">miaA</name>
    <name evidence="14" type="ORF">CBF27_13010</name>
</gene>
<dbReference type="SUPFAM" id="SSF52540">
    <property type="entry name" value="P-loop containing nucleoside triphosphate hydrolases"/>
    <property type="match status" value="2"/>
</dbReference>
<dbReference type="GO" id="GO:0005524">
    <property type="term" value="F:ATP binding"/>
    <property type="evidence" value="ECO:0007669"/>
    <property type="project" value="UniProtKB-UniRule"/>
</dbReference>
<dbReference type="OrthoDB" id="9776390at2"/>
<dbReference type="GO" id="GO:0052381">
    <property type="term" value="F:tRNA dimethylallyltransferase activity"/>
    <property type="evidence" value="ECO:0007669"/>
    <property type="project" value="UniProtKB-UniRule"/>
</dbReference>
<dbReference type="PANTHER" id="PTHR11088">
    <property type="entry name" value="TRNA DIMETHYLALLYLTRANSFERASE"/>
    <property type="match status" value="1"/>
</dbReference>
<dbReference type="Gene3D" id="3.40.50.300">
    <property type="entry name" value="P-loop containing nucleotide triphosphate hydrolases"/>
    <property type="match status" value="1"/>
</dbReference>
<feature type="binding site" evidence="10">
    <location>
        <begin position="12"/>
        <end position="17"/>
    </location>
    <ligand>
        <name>substrate</name>
    </ligand>
</feature>
<feature type="site" description="Interaction with substrate tRNA" evidence="10">
    <location>
        <position position="127"/>
    </location>
</feature>
<sequence>MKQKVLVIAGPTAVGKTALSIKAAQICHGEVISGDSMQVYKKLDIGTAKATAEEMAGIPHHLIDIKDITETYSVHEFQQSGRKLIDDIAKRGKLPIVAGGTGLYIQALLFDFALGGAEMNQSDTDLRRSLTAFAEECGNQALWEKLQAIDPAAAQSIHPNNRKRVVRAIEVMQQTGKSILQSGRPDFKELRHSLYDVKLIGLTTDRETLYRRINRRVDVMMASGLLEEARLLYETPDVQAAQGIGYKELFPYFDGTASLESCIDAIKKQSRHYAKRQLTWFRNRMNAQWWDIVDNPERQEELLASIQSWQADETEMEET</sequence>
<evidence type="ECO:0000256" key="13">
    <source>
        <dbReference type="RuleBase" id="RU003785"/>
    </source>
</evidence>
<keyword evidence="6 10" id="KW-0547">Nucleotide-binding</keyword>
<protein>
    <recommendedName>
        <fullName evidence="10">tRNA dimethylallyltransferase</fullName>
        <ecNumber evidence="10">2.5.1.75</ecNumber>
    </recommendedName>
    <alternativeName>
        <fullName evidence="10">Dimethylallyl diphosphate:tRNA dimethylallyltransferase</fullName>
        <shortName evidence="10">DMAPP:tRNA dimethylallyltransferase</shortName>
        <shortName evidence="10">DMATase</shortName>
    </alternativeName>
    <alternativeName>
        <fullName evidence="10">Isopentenyl-diphosphate:tRNA isopentenyltransferase</fullName>
        <shortName evidence="10">IPP transferase</shortName>
        <shortName evidence="10">IPPT</shortName>
        <shortName evidence="10">IPTase</shortName>
    </alternativeName>
</protein>